<keyword evidence="2" id="KW-1185">Reference proteome</keyword>
<evidence type="ECO:0000313" key="1">
    <source>
        <dbReference type="EMBL" id="KAH6649507.1"/>
    </source>
</evidence>
<comment type="caution">
    <text evidence="1">The sequence shown here is derived from an EMBL/GenBank/DDBJ whole genome shotgun (WGS) entry which is preliminary data.</text>
</comment>
<accession>A0ACB7PJW2</accession>
<proteinExistence type="predicted"/>
<dbReference type="EMBL" id="JAGIZQ010000001">
    <property type="protein sequence ID" value="KAH6649507.1"/>
    <property type="molecule type" value="Genomic_DNA"/>
</dbReference>
<evidence type="ECO:0000313" key="2">
    <source>
        <dbReference type="Proteomes" id="UP000724584"/>
    </source>
</evidence>
<protein>
    <submittedName>
        <fullName evidence="1">Alcohol dehydrogenase-like protein</fullName>
    </submittedName>
</protein>
<sequence>MSLPTSQKQWLVQGTGEGFSTLVYQDGPIPEVGADDVLVQMQGASLNFRDLIIPQGKYFFPLDLPIIAGSDGAGTIHSVGSNVTEWKAGDRVLPLFNQGHQKGAIDTAATRTGLGGCVDGTLRRFAAFHRTGVVRMPANLDFVEAATLGCAALTAWNALFGLRRLKKGETLVVQGTGGVGLFGLQFAKAVGATVIATTSSAAKGEVLKKLGADHVLNYRENPNWGDEARKLTPNGEGVDHIIEIGGEGTMTQSLRAIRMEGIISVIGLLSGSPPKENIIETLSRLCTVRGVYVGSKELLEEMVETIEKHDIHPVLDKKTFTLDTAKEAYEYMWAQKHFGKIGIKIE</sequence>
<organism evidence="1 2">
    <name type="scientific">Chaetomium tenue</name>
    <dbReference type="NCBI Taxonomy" id="1854479"/>
    <lineage>
        <taxon>Eukaryota</taxon>
        <taxon>Fungi</taxon>
        <taxon>Dikarya</taxon>
        <taxon>Ascomycota</taxon>
        <taxon>Pezizomycotina</taxon>
        <taxon>Sordariomycetes</taxon>
        <taxon>Sordariomycetidae</taxon>
        <taxon>Sordariales</taxon>
        <taxon>Chaetomiaceae</taxon>
        <taxon>Chaetomium</taxon>
    </lineage>
</organism>
<dbReference type="Proteomes" id="UP000724584">
    <property type="component" value="Unassembled WGS sequence"/>
</dbReference>
<gene>
    <name evidence="1" type="ORF">F5144DRAFT_500701</name>
</gene>
<name>A0ACB7PJW2_9PEZI</name>
<reference evidence="1 2" key="1">
    <citation type="journal article" date="2021" name="Nat. Commun.">
        <title>Genetic determinants of endophytism in the Arabidopsis root mycobiome.</title>
        <authorList>
            <person name="Mesny F."/>
            <person name="Miyauchi S."/>
            <person name="Thiergart T."/>
            <person name="Pickel B."/>
            <person name="Atanasova L."/>
            <person name="Karlsson M."/>
            <person name="Huettel B."/>
            <person name="Barry K.W."/>
            <person name="Haridas S."/>
            <person name="Chen C."/>
            <person name="Bauer D."/>
            <person name="Andreopoulos W."/>
            <person name="Pangilinan J."/>
            <person name="LaButti K."/>
            <person name="Riley R."/>
            <person name="Lipzen A."/>
            <person name="Clum A."/>
            <person name="Drula E."/>
            <person name="Henrissat B."/>
            <person name="Kohler A."/>
            <person name="Grigoriev I.V."/>
            <person name="Martin F.M."/>
            <person name="Hacquard S."/>
        </authorList>
    </citation>
    <scope>NUCLEOTIDE SEQUENCE [LARGE SCALE GENOMIC DNA]</scope>
    <source>
        <strain evidence="1 2">MPI-SDFR-AT-0079</strain>
    </source>
</reference>